<evidence type="ECO:0000313" key="2">
    <source>
        <dbReference type="EMBL" id="VEN74171.1"/>
    </source>
</evidence>
<dbReference type="InterPro" id="IPR024271">
    <property type="entry name" value="DUF3782"/>
</dbReference>
<dbReference type="InterPro" id="IPR012431">
    <property type="entry name" value="PDDEXK_10"/>
</dbReference>
<dbReference type="InterPro" id="IPR011335">
    <property type="entry name" value="Restrct_endonuc-II-like"/>
</dbReference>
<dbReference type="PANTHER" id="PTHR34314:SF6">
    <property type="entry name" value="DUF3782 DOMAIN-CONTAINING PROTEIN"/>
    <property type="match status" value="1"/>
</dbReference>
<sequence length="290" mass="34574">MNQDFTREQIKTMIIAELPSIIKTDPEVRDFVVKVTESRYAGRKKTKDRIDRILDELKRDREKRDKKWDAQEKKWEAQEKKWEAQDKRWEEENKKQAEKWAAQDKRWEEENKKQAEKWAAWEKKWEEERKKQDEKWEKNQEAIDRMLDSIEALNKKHDATIGALGARWGLQSEGAFRKGLRSILEKSFGVKVERYWDFDTDGVVFGRPDQIEMDVIIHNGTLILCEIKSSASKSQVYTFWKKKRFYEKKHGRKADRALIISPMVDKKAGETAEKLGIEVFGYVQDVTWDE</sequence>
<organism evidence="2">
    <name type="scientific">uncultured Desulfobacteraceae bacterium</name>
    <dbReference type="NCBI Taxonomy" id="218296"/>
    <lineage>
        <taxon>Bacteria</taxon>
        <taxon>Pseudomonadati</taxon>
        <taxon>Thermodesulfobacteriota</taxon>
        <taxon>Desulfobacteria</taxon>
        <taxon>Desulfobacterales</taxon>
        <taxon>Desulfobacteraceae</taxon>
        <taxon>environmental samples</taxon>
    </lineage>
</organism>
<proteinExistence type="predicted"/>
<name>A0A484HLM1_9BACT</name>
<dbReference type="SUPFAM" id="SSF52980">
    <property type="entry name" value="Restriction endonuclease-like"/>
    <property type="match status" value="1"/>
</dbReference>
<dbReference type="Pfam" id="PF12644">
    <property type="entry name" value="DUF3782"/>
    <property type="match status" value="1"/>
</dbReference>
<dbReference type="Pfam" id="PF07788">
    <property type="entry name" value="PDDEXK_10"/>
    <property type="match status" value="1"/>
</dbReference>
<evidence type="ECO:0000256" key="1">
    <source>
        <dbReference type="SAM" id="MobiDB-lite"/>
    </source>
</evidence>
<gene>
    <name evidence="2" type="ORF">EPICR_30104</name>
</gene>
<dbReference type="AlphaFoldDB" id="A0A484HLM1"/>
<reference evidence="2" key="1">
    <citation type="submission" date="2019-01" db="EMBL/GenBank/DDBJ databases">
        <authorList>
            <consortium name="Genoscope - CEA"/>
            <person name="William W."/>
        </authorList>
    </citation>
    <scope>NUCLEOTIDE SEQUENCE</scope>
    <source>
        <strain evidence="2">CR-1</strain>
    </source>
</reference>
<evidence type="ECO:0008006" key="3">
    <source>
        <dbReference type="Google" id="ProtNLM"/>
    </source>
</evidence>
<protein>
    <recommendedName>
        <fullName evidence="3">DUF3782 domain-containing protein</fullName>
    </recommendedName>
</protein>
<dbReference type="EMBL" id="CAACVI010000023">
    <property type="protein sequence ID" value="VEN74171.1"/>
    <property type="molecule type" value="Genomic_DNA"/>
</dbReference>
<feature type="region of interest" description="Disordered" evidence="1">
    <location>
        <begin position="61"/>
        <end position="96"/>
    </location>
</feature>
<accession>A0A484HLM1</accession>
<dbReference type="PANTHER" id="PTHR34314">
    <property type="entry name" value="CRENARCHAEAL PROTEIN, PUTATIVE-RELATED"/>
    <property type="match status" value="1"/>
</dbReference>